<evidence type="ECO:0000313" key="5">
    <source>
        <dbReference type="EMBL" id="EJW96071.1"/>
    </source>
</evidence>
<dbReference type="InterPro" id="IPR013221">
    <property type="entry name" value="Mur_ligase_cen"/>
</dbReference>
<reference evidence="5" key="1">
    <citation type="journal article" date="2012" name="PLoS ONE">
        <title>Gene sets for utilization of primary and secondary nutrition supplies in the distal gut of endangered iberian lynx.</title>
        <authorList>
            <person name="Alcaide M."/>
            <person name="Messina E."/>
            <person name="Richter M."/>
            <person name="Bargiela R."/>
            <person name="Peplies J."/>
            <person name="Huws S.A."/>
            <person name="Newbold C.J."/>
            <person name="Golyshin P.N."/>
            <person name="Simon M.A."/>
            <person name="Lopez G."/>
            <person name="Yakimov M.M."/>
            <person name="Ferrer M."/>
        </authorList>
    </citation>
    <scope>NUCLEOTIDE SEQUENCE</scope>
</reference>
<dbReference type="Gene3D" id="3.40.1190.10">
    <property type="entry name" value="Mur-like, catalytic domain"/>
    <property type="match status" value="1"/>
</dbReference>
<feature type="non-terminal residue" evidence="5">
    <location>
        <position position="196"/>
    </location>
</feature>
<dbReference type="GO" id="GO:0008360">
    <property type="term" value="P:regulation of cell shape"/>
    <property type="evidence" value="ECO:0007669"/>
    <property type="project" value="InterPro"/>
</dbReference>
<dbReference type="Pfam" id="PF08245">
    <property type="entry name" value="Mur_ligase_M"/>
    <property type="match status" value="1"/>
</dbReference>
<feature type="domain" description="Mur ligase central" evidence="4">
    <location>
        <begin position="63"/>
        <end position="193"/>
    </location>
</feature>
<protein>
    <submittedName>
        <fullName evidence="5">UDP-N-acetylmuramoyl-L-alanine--D-glutamate ligase</fullName>
    </submittedName>
</protein>
<keyword evidence="3" id="KW-0067">ATP-binding</keyword>
<evidence type="ECO:0000256" key="1">
    <source>
        <dbReference type="ARBA" id="ARBA00022598"/>
    </source>
</evidence>
<name>J9FMD6_9ZZZZ</name>
<organism evidence="5">
    <name type="scientific">gut metagenome</name>
    <dbReference type="NCBI Taxonomy" id="749906"/>
    <lineage>
        <taxon>unclassified sequences</taxon>
        <taxon>metagenomes</taxon>
        <taxon>organismal metagenomes</taxon>
    </lineage>
</organism>
<evidence type="ECO:0000259" key="4">
    <source>
        <dbReference type="Pfam" id="PF08245"/>
    </source>
</evidence>
<dbReference type="PANTHER" id="PTHR43692">
    <property type="entry name" value="UDP-N-ACETYLMURAMOYLALANINE--D-GLUTAMATE LIGASE"/>
    <property type="match status" value="1"/>
</dbReference>
<sequence>MKGGFICGADSFKKLLPQVELIVLSPGVPADAENVLLAEKNGVEVISEVELGYRCFGGHIAAITGTNGKTTTTTLVGEMLKRLPVPSAVGGNIGLALSKEVEQLPKNGWLAAELSSFQLEKVQSFCPDIAVVLNLTPDHLERHHTMAAYGAAKKRIFTQQGPEQVTVLNYDDVEVRTWAKESKGQICYFSRKEALE</sequence>
<dbReference type="InterPro" id="IPR036565">
    <property type="entry name" value="Mur-like_cat_sf"/>
</dbReference>
<comment type="caution">
    <text evidence="5">The sequence shown here is derived from an EMBL/GenBank/DDBJ whole genome shotgun (WGS) entry which is preliminary data.</text>
</comment>
<dbReference type="InterPro" id="IPR005762">
    <property type="entry name" value="MurD"/>
</dbReference>
<dbReference type="GO" id="GO:0051301">
    <property type="term" value="P:cell division"/>
    <property type="evidence" value="ECO:0007669"/>
    <property type="project" value="InterPro"/>
</dbReference>
<dbReference type="GO" id="GO:0005524">
    <property type="term" value="F:ATP binding"/>
    <property type="evidence" value="ECO:0007669"/>
    <property type="project" value="UniProtKB-KW"/>
</dbReference>
<accession>J9FMD6</accession>
<keyword evidence="2" id="KW-0547">Nucleotide-binding</keyword>
<dbReference type="PANTHER" id="PTHR43692:SF1">
    <property type="entry name" value="UDP-N-ACETYLMURAMOYLALANINE--D-GLUTAMATE LIGASE"/>
    <property type="match status" value="1"/>
</dbReference>
<dbReference type="GO" id="GO:0005737">
    <property type="term" value="C:cytoplasm"/>
    <property type="evidence" value="ECO:0007669"/>
    <property type="project" value="InterPro"/>
</dbReference>
<dbReference type="GO" id="GO:0008764">
    <property type="term" value="F:UDP-N-acetylmuramoylalanine-D-glutamate ligase activity"/>
    <property type="evidence" value="ECO:0007669"/>
    <property type="project" value="InterPro"/>
</dbReference>
<dbReference type="SUPFAM" id="SSF53623">
    <property type="entry name" value="MurD-like peptide ligases, catalytic domain"/>
    <property type="match status" value="1"/>
</dbReference>
<evidence type="ECO:0000256" key="2">
    <source>
        <dbReference type="ARBA" id="ARBA00022741"/>
    </source>
</evidence>
<evidence type="ECO:0000256" key="3">
    <source>
        <dbReference type="ARBA" id="ARBA00022840"/>
    </source>
</evidence>
<dbReference type="AlphaFoldDB" id="J9FMD6"/>
<dbReference type="EMBL" id="AMCI01005480">
    <property type="protein sequence ID" value="EJW96071.1"/>
    <property type="molecule type" value="Genomic_DNA"/>
</dbReference>
<keyword evidence="1 5" id="KW-0436">Ligase</keyword>
<gene>
    <name evidence="5" type="ORF">EVA_15822</name>
</gene>
<proteinExistence type="predicted"/>